<evidence type="ECO:0000313" key="2">
    <source>
        <dbReference type="EMBL" id="KAI1694647.1"/>
    </source>
</evidence>
<dbReference type="SUPFAM" id="SSF46579">
    <property type="entry name" value="Prefoldin"/>
    <property type="match status" value="1"/>
</dbReference>
<dbReference type="AlphaFoldDB" id="A0AAD4MHY6"/>
<keyword evidence="3" id="KW-1185">Reference proteome</keyword>
<proteinExistence type="predicted"/>
<evidence type="ECO:0000256" key="1">
    <source>
        <dbReference type="SAM" id="MobiDB-lite"/>
    </source>
</evidence>
<dbReference type="EMBL" id="JAKKPZ010000486">
    <property type="protein sequence ID" value="KAI1694647.1"/>
    <property type="molecule type" value="Genomic_DNA"/>
</dbReference>
<sequence>MAQIQDFPNSQKPYLPAQAEFGPETGTNRFASPRRNDSCIIRQNPSTDGGSVTWPNPKPRFLGKNCKKSGKCDTFRKTYLTQVSIAEEASGRIVWNKSQTRITDIKSKAEAPKEWGWSPLSIFYMLKCTPDNGKEASTDIAHFVKANVDEYIAKVENTRSEYEKSKDITVNDSKYETLFVGVALGFLAERTLEKANELLEQHIQDARPRMEELEKKNRSANVVRQTKGHENEMVTCLHSEGKMYYALIKRKNEESLNVALKTDYYDVAVLEAIAEEASSKIELIANKNKVAGQKSKPDSTIQKEGSSWSDYFPFSLLYVFKCTSVNHKEAVAHISDFAKAKVNEFKTNVEATVTINDPTHHSVFVAAALELLQEGALKKANVLLEEHITEARPKIDALEMKKHRAVLTMVLGNKEFAREYKI</sequence>
<name>A0AAD4MHY6_9BILA</name>
<organism evidence="2 3">
    <name type="scientific">Ditylenchus destructor</name>
    <dbReference type="NCBI Taxonomy" id="166010"/>
    <lineage>
        <taxon>Eukaryota</taxon>
        <taxon>Metazoa</taxon>
        <taxon>Ecdysozoa</taxon>
        <taxon>Nematoda</taxon>
        <taxon>Chromadorea</taxon>
        <taxon>Rhabditida</taxon>
        <taxon>Tylenchina</taxon>
        <taxon>Tylenchomorpha</taxon>
        <taxon>Sphaerularioidea</taxon>
        <taxon>Anguinidae</taxon>
        <taxon>Anguininae</taxon>
        <taxon>Ditylenchus</taxon>
    </lineage>
</organism>
<reference evidence="2" key="1">
    <citation type="submission" date="2022-01" db="EMBL/GenBank/DDBJ databases">
        <title>Genome Sequence Resource for Two Populations of Ditylenchus destructor, the Migratory Endoparasitic Phytonematode.</title>
        <authorList>
            <person name="Zhang H."/>
            <person name="Lin R."/>
            <person name="Xie B."/>
        </authorList>
    </citation>
    <scope>NUCLEOTIDE SEQUENCE</scope>
    <source>
        <strain evidence="2">BazhouSP</strain>
    </source>
</reference>
<protein>
    <submittedName>
        <fullName evidence="2">Uncharacterized protein</fullName>
    </submittedName>
</protein>
<feature type="compositionally biased region" description="Polar residues" evidence="1">
    <location>
        <begin position="41"/>
        <end position="54"/>
    </location>
</feature>
<dbReference type="Proteomes" id="UP001201812">
    <property type="component" value="Unassembled WGS sequence"/>
</dbReference>
<feature type="region of interest" description="Disordered" evidence="1">
    <location>
        <begin position="1"/>
        <end position="56"/>
    </location>
</feature>
<feature type="compositionally biased region" description="Polar residues" evidence="1">
    <location>
        <begin position="1"/>
        <end position="12"/>
    </location>
</feature>
<evidence type="ECO:0000313" key="3">
    <source>
        <dbReference type="Proteomes" id="UP001201812"/>
    </source>
</evidence>
<accession>A0AAD4MHY6</accession>
<comment type="caution">
    <text evidence="2">The sequence shown here is derived from an EMBL/GenBank/DDBJ whole genome shotgun (WGS) entry which is preliminary data.</text>
</comment>
<gene>
    <name evidence="2" type="ORF">DdX_20003</name>
</gene>